<evidence type="ECO:0000313" key="1">
    <source>
        <dbReference type="EMBL" id="MVO08530.1"/>
    </source>
</evidence>
<accession>A0A6I4IG39</accession>
<name>A0A6I4IG39_9FLAO</name>
<proteinExistence type="predicted"/>
<sequence>MKKWLLSILIVLILQSCSDTNKIKNVTPAFYYWKTSDWRLDDNLMNILKNTQVKKVYAKFFEVSHDELMGNIPISKNSIRFNNLNVEFIPTVFINNDVFLKSSEKELDVLADNMNFLITKMLSNDYSEDDYFNAKSCKEFQIDCDWTLKSRNNYFYFLKKIKEISKKEISCTLRLYPYKYPEKMGIPPVDKVTLMCYNLLNPLSSPKQNSILDVKELSSYLKGTKQYPLHLDIALPIYSWMQLYQNNQFQKVIYQNHELIMKNLKKNDNLWYEVINDFTASETYFRIGDKIKFEEIDQKLVHQTIDLLKRNVEFDDETTISLFHLDNSQLKKYTDEEISSFYSAFN</sequence>
<evidence type="ECO:0000313" key="2">
    <source>
        <dbReference type="Proteomes" id="UP000431264"/>
    </source>
</evidence>
<dbReference type="Proteomes" id="UP000431264">
    <property type="component" value="Unassembled WGS sequence"/>
</dbReference>
<gene>
    <name evidence="1" type="ORF">GOQ30_05045</name>
</gene>
<protein>
    <submittedName>
        <fullName evidence="1">Uncharacterized protein</fullName>
    </submittedName>
</protein>
<dbReference type="OrthoDB" id="634553at2"/>
<dbReference type="RefSeq" id="WP_140996915.1">
    <property type="nucleotide sequence ID" value="NZ_VDCZ01000002.1"/>
</dbReference>
<keyword evidence="2" id="KW-1185">Reference proteome</keyword>
<dbReference type="AlphaFoldDB" id="A0A6I4IG39"/>
<dbReference type="PROSITE" id="PS51257">
    <property type="entry name" value="PROKAR_LIPOPROTEIN"/>
    <property type="match status" value="1"/>
</dbReference>
<organism evidence="1 2">
    <name type="scientific">Flavobacterium profundi</name>
    <dbReference type="NCBI Taxonomy" id="1774945"/>
    <lineage>
        <taxon>Bacteria</taxon>
        <taxon>Pseudomonadati</taxon>
        <taxon>Bacteroidota</taxon>
        <taxon>Flavobacteriia</taxon>
        <taxon>Flavobacteriales</taxon>
        <taxon>Flavobacteriaceae</taxon>
        <taxon>Flavobacterium</taxon>
    </lineage>
</organism>
<reference evidence="2" key="1">
    <citation type="submission" date="2019-05" db="EMBL/GenBank/DDBJ databases">
        <title>Flavobacterium profundi sp. nov., isolated from a deep-sea seamount.</title>
        <authorList>
            <person name="Zhang D.-C."/>
        </authorList>
    </citation>
    <scope>NUCLEOTIDE SEQUENCE [LARGE SCALE GENOMIC DNA]</scope>
    <source>
        <strain evidence="2">TP390</strain>
    </source>
</reference>
<dbReference type="EMBL" id="WQLW01000002">
    <property type="protein sequence ID" value="MVO08530.1"/>
    <property type="molecule type" value="Genomic_DNA"/>
</dbReference>
<comment type="caution">
    <text evidence="1">The sequence shown here is derived from an EMBL/GenBank/DDBJ whole genome shotgun (WGS) entry which is preliminary data.</text>
</comment>